<keyword evidence="1" id="KW-1133">Transmembrane helix</keyword>
<dbReference type="InterPro" id="IPR018710">
    <property type="entry name" value="DUF2232"/>
</dbReference>
<dbReference type="AlphaFoldDB" id="A0A7W0C9S4"/>
<accession>A0A7W0C9S4</accession>
<keyword evidence="3" id="KW-1185">Reference proteome</keyword>
<feature type="transmembrane region" description="Helical" evidence="1">
    <location>
        <begin position="74"/>
        <end position="94"/>
    </location>
</feature>
<dbReference type="Pfam" id="PF09991">
    <property type="entry name" value="DUF2232"/>
    <property type="match status" value="1"/>
</dbReference>
<dbReference type="PANTHER" id="PTHR41324:SF1">
    <property type="entry name" value="DUF2232 DOMAIN-CONTAINING PROTEIN"/>
    <property type="match status" value="1"/>
</dbReference>
<organism evidence="2 3">
    <name type="scientific">Desulfosalsimonas propionicica</name>
    <dbReference type="NCBI Taxonomy" id="332175"/>
    <lineage>
        <taxon>Bacteria</taxon>
        <taxon>Pseudomonadati</taxon>
        <taxon>Thermodesulfobacteriota</taxon>
        <taxon>Desulfobacteria</taxon>
        <taxon>Desulfobacterales</taxon>
        <taxon>Desulfosalsimonadaceae</taxon>
        <taxon>Desulfosalsimonas</taxon>
    </lineage>
</organism>
<keyword evidence="1" id="KW-0812">Transmembrane</keyword>
<feature type="transmembrane region" description="Helical" evidence="1">
    <location>
        <begin position="49"/>
        <end position="68"/>
    </location>
</feature>
<evidence type="ECO:0000256" key="1">
    <source>
        <dbReference type="SAM" id="Phobius"/>
    </source>
</evidence>
<keyword evidence="1" id="KW-0472">Membrane</keyword>
<feature type="transmembrane region" description="Helical" evidence="1">
    <location>
        <begin position="220"/>
        <end position="241"/>
    </location>
</feature>
<feature type="transmembrane region" description="Helical" evidence="1">
    <location>
        <begin position="170"/>
        <end position="199"/>
    </location>
</feature>
<protein>
    <submittedName>
        <fullName evidence="2">Uncharacterized protein YybS (DUF2232 family)</fullName>
    </submittedName>
</protein>
<name>A0A7W0C9S4_9BACT</name>
<dbReference type="Proteomes" id="UP000525298">
    <property type="component" value="Unassembled WGS sequence"/>
</dbReference>
<feature type="transmembrane region" description="Helical" evidence="1">
    <location>
        <begin position="106"/>
        <end position="126"/>
    </location>
</feature>
<feature type="transmembrane region" description="Helical" evidence="1">
    <location>
        <begin position="247"/>
        <end position="266"/>
    </location>
</feature>
<feature type="transmembrane region" description="Helical" evidence="1">
    <location>
        <begin position="12"/>
        <end position="37"/>
    </location>
</feature>
<gene>
    <name evidence="2" type="ORF">HNR65_002119</name>
</gene>
<evidence type="ECO:0000313" key="3">
    <source>
        <dbReference type="Proteomes" id="UP000525298"/>
    </source>
</evidence>
<sequence>MMTTYNPRDILAGTGILALFGAVALYFPILGFACFLLLPLPMLLYRLKLGRKSAGIMAMLAVVVIQVSGPGHVVDLWLILCMIGLGFTMAEALVQNLSVEKTIGYPGALIWTAGLAALLFIGSFSASGPLEMISEYVRRNLELTAAAYETMEMPESSIRVLTESMDRIHYVIMGILPALTASGLIFAGWANLLIARAALRARQLPEPGFGRLNLWKAPDALVWAVIASALLLWVASGPLAFMGANALILLMLIYLFQGIAVISWYFEQKQMPLFLRVLIYVLIAIQQALALMVIGLGFFDTWADFRKINAAPGDHPDPS</sequence>
<comment type="caution">
    <text evidence="2">The sequence shown here is derived from an EMBL/GenBank/DDBJ whole genome shotgun (WGS) entry which is preliminary data.</text>
</comment>
<reference evidence="2 3" key="1">
    <citation type="submission" date="2020-07" db="EMBL/GenBank/DDBJ databases">
        <title>Genomic Encyclopedia of Type Strains, Phase IV (KMG-IV): sequencing the most valuable type-strain genomes for metagenomic binning, comparative biology and taxonomic classification.</title>
        <authorList>
            <person name="Goeker M."/>
        </authorList>
    </citation>
    <scope>NUCLEOTIDE SEQUENCE [LARGE SCALE GENOMIC DNA]</scope>
    <source>
        <strain evidence="2 3">DSM 17721</strain>
    </source>
</reference>
<dbReference type="PANTHER" id="PTHR41324">
    <property type="entry name" value="MEMBRANE PROTEIN-RELATED"/>
    <property type="match status" value="1"/>
</dbReference>
<dbReference type="EMBL" id="JACDUS010000005">
    <property type="protein sequence ID" value="MBA2881788.1"/>
    <property type="molecule type" value="Genomic_DNA"/>
</dbReference>
<feature type="transmembrane region" description="Helical" evidence="1">
    <location>
        <begin position="278"/>
        <end position="299"/>
    </location>
</feature>
<evidence type="ECO:0000313" key="2">
    <source>
        <dbReference type="EMBL" id="MBA2881788.1"/>
    </source>
</evidence>
<proteinExistence type="predicted"/>